<organism evidence="2 3">
    <name type="scientific">Nocardia iowensis</name>
    <dbReference type="NCBI Taxonomy" id="204891"/>
    <lineage>
        <taxon>Bacteria</taxon>
        <taxon>Bacillati</taxon>
        <taxon>Actinomycetota</taxon>
        <taxon>Actinomycetes</taxon>
        <taxon>Mycobacteriales</taxon>
        <taxon>Nocardiaceae</taxon>
        <taxon>Nocardia</taxon>
    </lineage>
</organism>
<evidence type="ECO:0000256" key="1">
    <source>
        <dbReference type="SAM" id="Phobius"/>
    </source>
</evidence>
<keyword evidence="3" id="KW-1185">Reference proteome</keyword>
<keyword evidence="1" id="KW-0812">Transmembrane</keyword>
<dbReference type="RefSeq" id="WP_218469290.1">
    <property type="nucleotide sequence ID" value="NZ_BAABJN010000008.1"/>
</dbReference>
<keyword evidence="1" id="KW-1133">Transmembrane helix</keyword>
<dbReference type="InterPro" id="IPR013879">
    <property type="entry name" value="DUF1761"/>
</dbReference>
<evidence type="ECO:0000313" key="3">
    <source>
        <dbReference type="Proteomes" id="UP000694257"/>
    </source>
</evidence>
<proteinExistence type="predicted"/>
<evidence type="ECO:0000313" key="2">
    <source>
        <dbReference type="EMBL" id="QXN88407.1"/>
    </source>
</evidence>
<sequence length="111" mass="11727">MLLDSLFRTEQPKFDYRVGAGLSSSTLALSLLGHAALTALLALLVIAGEVGNLPDAAWLGLVVGSAAAVPITVFLWLRNRMPWESAALHGGHWLLKLFTGTFIVTGGVLNS</sequence>
<name>A0ABX8RHC0_NOCIO</name>
<gene>
    <name evidence="2" type="ORF">KV110_22680</name>
</gene>
<keyword evidence="1" id="KW-0472">Membrane</keyword>
<feature type="transmembrane region" description="Helical" evidence="1">
    <location>
        <begin position="58"/>
        <end position="77"/>
    </location>
</feature>
<reference evidence="2 3" key="1">
    <citation type="submission" date="2021-07" db="EMBL/GenBank/DDBJ databases">
        <title>Whole Genome Sequence of Nocardia Iowensis.</title>
        <authorList>
            <person name="Lamm A."/>
            <person name="Collins-Fairclough A.M."/>
            <person name="Bunk B."/>
            <person name="Sproer C."/>
        </authorList>
    </citation>
    <scope>NUCLEOTIDE SEQUENCE [LARGE SCALE GENOMIC DNA]</scope>
    <source>
        <strain evidence="2 3">NRRL 5646</strain>
    </source>
</reference>
<protein>
    <submittedName>
        <fullName evidence="2">DUF1761 family protein</fullName>
    </submittedName>
</protein>
<dbReference type="Proteomes" id="UP000694257">
    <property type="component" value="Chromosome"/>
</dbReference>
<accession>A0ABX8RHC0</accession>
<dbReference type="Pfam" id="PF08570">
    <property type="entry name" value="DUF1761"/>
    <property type="match status" value="1"/>
</dbReference>
<dbReference type="EMBL" id="CP078145">
    <property type="protein sequence ID" value="QXN88407.1"/>
    <property type="molecule type" value="Genomic_DNA"/>
</dbReference>
<feature type="transmembrane region" description="Helical" evidence="1">
    <location>
        <begin position="21"/>
        <end position="46"/>
    </location>
</feature>